<comment type="caution">
    <text evidence="2">The sequence shown here is derived from an EMBL/GenBank/DDBJ whole genome shotgun (WGS) entry which is preliminary data.</text>
</comment>
<protein>
    <submittedName>
        <fullName evidence="2">Uncharacterized protein</fullName>
    </submittedName>
</protein>
<name>A0A2I0JLP2_PUNGR</name>
<organism evidence="2 3">
    <name type="scientific">Punica granatum</name>
    <name type="common">Pomegranate</name>
    <dbReference type="NCBI Taxonomy" id="22663"/>
    <lineage>
        <taxon>Eukaryota</taxon>
        <taxon>Viridiplantae</taxon>
        <taxon>Streptophyta</taxon>
        <taxon>Embryophyta</taxon>
        <taxon>Tracheophyta</taxon>
        <taxon>Spermatophyta</taxon>
        <taxon>Magnoliopsida</taxon>
        <taxon>eudicotyledons</taxon>
        <taxon>Gunneridae</taxon>
        <taxon>Pentapetalae</taxon>
        <taxon>rosids</taxon>
        <taxon>malvids</taxon>
        <taxon>Myrtales</taxon>
        <taxon>Lythraceae</taxon>
        <taxon>Punica</taxon>
    </lineage>
</organism>
<keyword evidence="1" id="KW-0472">Membrane</keyword>
<accession>A0A2I0JLP2</accession>
<reference evidence="2 3" key="1">
    <citation type="submission" date="2017-11" db="EMBL/GenBank/DDBJ databases">
        <title>De-novo sequencing of pomegranate (Punica granatum L.) genome.</title>
        <authorList>
            <person name="Akparov Z."/>
            <person name="Amiraslanov A."/>
            <person name="Hajiyeva S."/>
            <person name="Abbasov M."/>
            <person name="Kaur K."/>
            <person name="Hamwieh A."/>
            <person name="Solovyev V."/>
            <person name="Salamov A."/>
            <person name="Braich B."/>
            <person name="Kosarev P."/>
            <person name="Mahmoud A."/>
            <person name="Hajiyev E."/>
            <person name="Babayeva S."/>
            <person name="Izzatullayeva V."/>
            <person name="Mammadov A."/>
            <person name="Mammadov A."/>
            <person name="Sharifova S."/>
            <person name="Ojaghi J."/>
            <person name="Eynullazada K."/>
            <person name="Bayramov B."/>
            <person name="Abdulazimova A."/>
            <person name="Shahmuradov I."/>
        </authorList>
    </citation>
    <scope>NUCLEOTIDE SEQUENCE [LARGE SCALE GENOMIC DNA]</scope>
    <source>
        <strain evidence="3">cv. AG2017</strain>
        <tissue evidence="2">Leaf</tissue>
    </source>
</reference>
<keyword evidence="1" id="KW-1133">Transmembrane helix</keyword>
<gene>
    <name evidence="2" type="ORF">CRG98_022397</name>
</gene>
<dbReference type="AlphaFoldDB" id="A0A2I0JLP2"/>
<keyword evidence="3" id="KW-1185">Reference proteome</keyword>
<dbReference type="STRING" id="22663.A0A2I0JLP2"/>
<dbReference type="EMBL" id="PGOL01001525">
    <property type="protein sequence ID" value="PKI57212.1"/>
    <property type="molecule type" value="Genomic_DNA"/>
</dbReference>
<feature type="transmembrane region" description="Helical" evidence="1">
    <location>
        <begin position="12"/>
        <end position="40"/>
    </location>
</feature>
<evidence type="ECO:0000256" key="1">
    <source>
        <dbReference type="SAM" id="Phobius"/>
    </source>
</evidence>
<dbReference type="Proteomes" id="UP000233551">
    <property type="component" value="Unassembled WGS sequence"/>
</dbReference>
<keyword evidence="1" id="KW-0812">Transmembrane</keyword>
<evidence type="ECO:0000313" key="3">
    <source>
        <dbReference type="Proteomes" id="UP000233551"/>
    </source>
</evidence>
<evidence type="ECO:0000313" key="2">
    <source>
        <dbReference type="EMBL" id="PKI57212.1"/>
    </source>
</evidence>
<sequence length="234" mass="25856">MSTAKKRPNQPLLSGPSAICHPLVLLFFLVSSTLSVYFLFTSSLCSSSNLNKNTAPLFFIPQSQVVPNHGNGNGSSRTESRLLRLLGNPAKNPAIAEEELGPYHNWEQFAADFQEMMRSFKIYVYPHALNSSSASPFADIFLPHPKPTNPKLGNYFSEHMKRGRRAGGRGVSGLGFRVQASAAYWARTWAESNLNIESQNRADFGILRFNTRFGSDSTISTHLGESESVILLES</sequence>
<proteinExistence type="predicted"/>